<protein>
    <submittedName>
        <fullName evidence="2">GNAT family N-acetyltransferase</fullName>
    </submittedName>
</protein>
<dbReference type="InterPro" id="IPR000182">
    <property type="entry name" value="GNAT_dom"/>
</dbReference>
<dbReference type="Pfam" id="PF13302">
    <property type="entry name" value="Acetyltransf_3"/>
    <property type="match status" value="2"/>
</dbReference>
<organism evidence="2 3">
    <name type="scientific">Nonomuraea corallina</name>
    <dbReference type="NCBI Taxonomy" id="2989783"/>
    <lineage>
        <taxon>Bacteria</taxon>
        <taxon>Bacillati</taxon>
        <taxon>Actinomycetota</taxon>
        <taxon>Actinomycetes</taxon>
        <taxon>Streptosporangiales</taxon>
        <taxon>Streptosporangiaceae</taxon>
        <taxon>Nonomuraea</taxon>
    </lineage>
</organism>
<comment type="caution">
    <text evidence="2">The sequence shown here is derived from an EMBL/GenBank/DDBJ whole genome shotgun (WGS) entry which is preliminary data.</text>
</comment>
<reference evidence="2" key="1">
    <citation type="submission" date="2022-11" db="EMBL/GenBank/DDBJ databases">
        <title>Nonomuraea corallina sp. nov., a new species of the genus Nonomuraea isolated from sea side sediment in Thai sea.</title>
        <authorList>
            <person name="Ngamcharungchit C."/>
            <person name="Matsumoto A."/>
            <person name="Suriyachadkun C."/>
            <person name="Panbangred W."/>
            <person name="Inahashi Y."/>
            <person name="Intra B."/>
        </authorList>
    </citation>
    <scope>NUCLEOTIDE SEQUENCE</scope>
    <source>
        <strain evidence="2">MCN248</strain>
    </source>
</reference>
<gene>
    <name evidence="2" type="ORF">OUY22_13055</name>
</gene>
<dbReference type="PANTHER" id="PTHR43441:SF10">
    <property type="entry name" value="ACETYLTRANSFERASE"/>
    <property type="match status" value="1"/>
</dbReference>
<sequence length="368" mass="40186">MLPREVIAVGPLVLRPPVETDAPEIQAVCDDPSSARHLPLLPSPYTLEDAHAYVRRAKTVWESGGAEFAITQDGRYAGSAGVRPLTAYGTTGIDLLVAPWARGRDVAATVARGLTEWLLDHGVERVELEAEVEDLPALRAALHAGFTEEGRRRDAKALRDGRRTDLVSFGRLARDGGEPVEQALPFFEGGFEHGELGDGVVRLTPLTVADAGDFHRLLHDPGVARFGVLPENSPEDIERRCRATGYLWLTGRRIELTVRDPKGAFAGHLQLLHSMPDFGEGMIGYSLLPEFRGSGLMTRAVRLLSDWVFAHTSLHRLVAGTDAANTASQAVLERSGFAREGVRPEFFPQPGGRRSDEISWLRLRPASS</sequence>
<dbReference type="RefSeq" id="WP_270155154.1">
    <property type="nucleotide sequence ID" value="NZ_JAPNNL010000040.1"/>
</dbReference>
<evidence type="ECO:0000313" key="3">
    <source>
        <dbReference type="Proteomes" id="UP001144036"/>
    </source>
</evidence>
<keyword evidence="3" id="KW-1185">Reference proteome</keyword>
<proteinExistence type="predicted"/>
<feature type="domain" description="N-acetyltransferase" evidence="1">
    <location>
        <begin position="201"/>
        <end position="365"/>
    </location>
</feature>
<dbReference type="EMBL" id="JAPNNL010000040">
    <property type="protein sequence ID" value="MDA0634347.1"/>
    <property type="molecule type" value="Genomic_DNA"/>
</dbReference>
<evidence type="ECO:0000259" key="1">
    <source>
        <dbReference type="PROSITE" id="PS51186"/>
    </source>
</evidence>
<dbReference type="PROSITE" id="PS51186">
    <property type="entry name" value="GNAT"/>
    <property type="match status" value="2"/>
</dbReference>
<name>A0ABT4SAW0_9ACTN</name>
<dbReference type="Gene3D" id="3.40.630.30">
    <property type="match status" value="2"/>
</dbReference>
<dbReference type="InterPro" id="IPR016181">
    <property type="entry name" value="Acyl_CoA_acyltransferase"/>
</dbReference>
<dbReference type="InterPro" id="IPR051908">
    <property type="entry name" value="Ribosomal_N-acetyltransferase"/>
</dbReference>
<dbReference type="SUPFAM" id="SSF55729">
    <property type="entry name" value="Acyl-CoA N-acyltransferases (Nat)"/>
    <property type="match status" value="2"/>
</dbReference>
<evidence type="ECO:0000313" key="2">
    <source>
        <dbReference type="EMBL" id="MDA0634347.1"/>
    </source>
</evidence>
<dbReference type="Proteomes" id="UP001144036">
    <property type="component" value="Unassembled WGS sequence"/>
</dbReference>
<feature type="domain" description="N-acetyltransferase" evidence="1">
    <location>
        <begin position="12"/>
        <end position="165"/>
    </location>
</feature>
<accession>A0ABT4SAW0</accession>
<dbReference type="PANTHER" id="PTHR43441">
    <property type="entry name" value="RIBOSOMAL-PROTEIN-SERINE ACETYLTRANSFERASE"/>
    <property type="match status" value="1"/>
</dbReference>